<keyword evidence="3" id="KW-0132">Cell division</keyword>
<dbReference type="GO" id="GO:0051301">
    <property type="term" value="P:cell division"/>
    <property type="evidence" value="ECO:0007669"/>
    <property type="project" value="UniProtKB-KW"/>
</dbReference>
<dbReference type="CDD" id="cd24004">
    <property type="entry name" value="ASKHA_NBD_PilM-like"/>
    <property type="match status" value="1"/>
</dbReference>
<sequence length="677" mass="75663">MDFANVNSRDVIFSLDIGTRSIKGTVGIIKDKKFYVVAESYKEHSERAMIDGQIHDIELVATTVRHIKNNLEKELGFQLKEVAIAAAGRFLRTIEATGEMTLDNEKEIDKPIVRSLEMTAIKEAEKAINEKTEGKLYCVGYSVKNYYLNGFVISNLLNHRGDNMNVDIIATFLPKSVVDSLYAVMNKVSLKVNNLTLEPIAAIEAVIPKNLRLLNLALVDVGAGTSDIAICNKESITAYGMVPQAGDEITEAIAEAYLVDFNTAENIKRAINKDETITFKDVIGFENTINSSDALKIVEPLVDKISKELATKIVELNGGKSPSAVFLVGGGAHTPLLKEKIVEKLNMQSQRIAIKGREAVTDCVCNDNTLGSTGVTVLGIALVAIKSLGHDFIDVTLNETEISLFNSHKHTIMDVFLQAGINPKILIGKNGKSIRFFVNESKRIAFGGLGENAKIFINGNEANLETVVNAGDNIHIEYAKQGEMARPKVYEYINQYEEVGFYLQDKFINLEPVAFINGNRVQLNEIINDGDKVEIKYLETLKDIREYILNGKYIKEEDELYLDEILLQDDYKVLQGDNIIIKEKKPKLDINEISKENTVEKQIKELNEDDNNSIKVKINGEEYKLYGKLSYIFVDIFNYYTFDLSIAKGNINLRLNGNKASYTDMLNDGDSIEIFWD</sequence>
<organism evidence="3 4">
    <name type="scientific">Clostridium cavendishii DSM 21758</name>
    <dbReference type="NCBI Taxonomy" id="1121302"/>
    <lineage>
        <taxon>Bacteria</taxon>
        <taxon>Bacillati</taxon>
        <taxon>Bacillota</taxon>
        <taxon>Clostridia</taxon>
        <taxon>Eubacteriales</taxon>
        <taxon>Clostridiaceae</taxon>
        <taxon>Clostridium</taxon>
    </lineage>
</organism>
<dbReference type="InterPro" id="IPR050696">
    <property type="entry name" value="FtsA/MreB"/>
</dbReference>
<accession>A0A1M6EM20</accession>
<keyword evidence="1" id="KW-0694">RNA-binding</keyword>
<dbReference type="PROSITE" id="PS50889">
    <property type="entry name" value="S4"/>
    <property type="match status" value="1"/>
</dbReference>
<dbReference type="InterPro" id="IPR003494">
    <property type="entry name" value="SHS2_FtsA"/>
</dbReference>
<keyword evidence="4" id="KW-1185">Reference proteome</keyword>
<dbReference type="STRING" id="1121302.SAMN02745163_00887"/>
<dbReference type="Gene3D" id="3.30.420.40">
    <property type="match status" value="2"/>
</dbReference>
<dbReference type="AlphaFoldDB" id="A0A1M6EM20"/>
<dbReference type="RefSeq" id="WP_072985470.1">
    <property type="nucleotide sequence ID" value="NZ_FQZB01000005.1"/>
</dbReference>
<feature type="domain" description="SHS2" evidence="2">
    <location>
        <begin position="12"/>
        <end position="206"/>
    </location>
</feature>
<dbReference type="Pfam" id="PF14450">
    <property type="entry name" value="FtsA"/>
    <property type="match status" value="1"/>
</dbReference>
<gene>
    <name evidence="3" type="ORF">SAMN02745163_00887</name>
</gene>
<dbReference type="PANTHER" id="PTHR32432:SF3">
    <property type="entry name" value="ETHANOLAMINE UTILIZATION PROTEIN EUTJ"/>
    <property type="match status" value="1"/>
</dbReference>
<dbReference type="PANTHER" id="PTHR32432">
    <property type="entry name" value="CELL DIVISION PROTEIN FTSA-RELATED"/>
    <property type="match status" value="1"/>
</dbReference>
<evidence type="ECO:0000259" key="2">
    <source>
        <dbReference type="SMART" id="SM00842"/>
    </source>
</evidence>
<dbReference type="OrthoDB" id="9768127at2"/>
<dbReference type="GO" id="GO:0003723">
    <property type="term" value="F:RNA binding"/>
    <property type="evidence" value="ECO:0007669"/>
    <property type="project" value="UniProtKB-KW"/>
</dbReference>
<dbReference type="SMART" id="SM00842">
    <property type="entry name" value="FtsA"/>
    <property type="match status" value="1"/>
</dbReference>
<reference evidence="3 4" key="1">
    <citation type="submission" date="2016-11" db="EMBL/GenBank/DDBJ databases">
        <authorList>
            <person name="Jaros S."/>
            <person name="Januszkiewicz K."/>
            <person name="Wedrychowicz H."/>
        </authorList>
    </citation>
    <scope>NUCLEOTIDE SEQUENCE [LARGE SCALE GENOMIC DNA]</scope>
    <source>
        <strain evidence="3 4">DSM 21758</strain>
    </source>
</reference>
<dbReference type="InterPro" id="IPR043129">
    <property type="entry name" value="ATPase_NBD"/>
</dbReference>
<dbReference type="EMBL" id="FQZB01000005">
    <property type="protein sequence ID" value="SHI86513.1"/>
    <property type="molecule type" value="Genomic_DNA"/>
</dbReference>
<protein>
    <submittedName>
        <fullName evidence="3">Cell division protein FtsA</fullName>
    </submittedName>
</protein>
<evidence type="ECO:0000256" key="1">
    <source>
        <dbReference type="PROSITE-ProRule" id="PRU00182"/>
    </source>
</evidence>
<keyword evidence="3" id="KW-0131">Cell cycle</keyword>
<dbReference type="SUPFAM" id="SSF53067">
    <property type="entry name" value="Actin-like ATPase domain"/>
    <property type="match status" value="2"/>
</dbReference>
<dbReference type="Proteomes" id="UP000184310">
    <property type="component" value="Unassembled WGS sequence"/>
</dbReference>
<proteinExistence type="predicted"/>
<evidence type="ECO:0000313" key="3">
    <source>
        <dbReference type="EMBL" id="SHI86513.1"/>
    </source>
</evidence>
<evidence type="ECO:0000313" key="4">
    <source>
        <dbReference type="Proteomes" id="UP000184310"/>
    </source>
</evidence>
<name>A0A1M6EM20_9CLOT</name>